<dbReference type="InterPro" id="IPR055268">
    <property type="entry name" value="PCB-like"/>
</dbReference>
<dbReference type="NCBIfam" id="TIGR01235">
    <property type="entry name" value="pyruv_carbox"/>
    <property type="match status" value="1"/>
</dbReference>
<dbReference type="NCBIfam" id="NF009554">
    <property type="entry name" value="PRK12999.1"/>
    <property type="match status" value="1"/>
</dbReference>
<reference evidence="17" key="1">
    <citation type="journal article" date="2015" name="PLoS ONE">
        <title>Comprehensive Evaluation of Toxoplasma gondii VEG and Neospora caninum LIV Genomes with Tachyzoite Stage Transcriptome and Proteome Defines Novel Transcript Features.</title>
        <authorList>
            <person name="Ramaprasad A."/>
            <person name="Mourier T."/>
            <person name="Naeem R."/>
            <person name="Malas T.B."/>
            <person name="Moussa E."/>
            <person name="Panigrahi A."/>
            <person name="Vermont S.J."/>
            <person name="Otto T.D."/>
            <person name="Wastling J."/>
            <person name="Pain A."/>
        </authorList>
    </citation>
    <scope>NUCLEOTIDE SEQUENCE</scope>
    <source>
        <strain evidence="17">Liverpool</strain>
    </source>
</reference>
<dbReference type="SUPFAM" id="SSF52440">
    <property type="entry name" value="PreATP-grasp domain"/>
    <property type="match status" value="1"/>
</dbReference>
<dbReference type="InterPro" id="IPR003379">
    <property type="entry name" value="Carboxylase_cons_dom"/>
</dbReference>
<protein>
    <recommendedName>
        <fullName evidence="3">pyruvate carboxylase</fullName>
        <ecNumber evidence="3">6.4.1.1</ecNumber>
    </recommendedName>
</protein>
<evidence type="ECO:0000256" key="8">
    <source>
        <dbReference type="ARBA" id="ARBA00022840"/>
    </source>
</evidence>
<dbReference type="GO" id="GO:0005737">
    <property type="term" value="C:cytoplasm"/>
    <property type="evidence" value="ECO:0007669"/>
    <property type="project" value="TreeGrafter"/>
</dbReference>
<evidence type="ECO:0000259" key="15">
    <source>
        <dbReference type="PROSITE" id="PS50979"/>
    </source>
</evidence>
<dbReference type="EMBL" id="LN714482">
    <property type="protein sequence ID" value="CEL67096.1"/>
    <property type="molecule type" value="Genomic_DNA"/>
</dbReference>
<dbReference type="Pfam" id="PF02785">
    <property type="entry name" value="Biotin_carb_C"/>
    <property type="match status" value="1"/>
</dbReference>
<keyword evidence="10" id="KW-0511">Multifunctional enzyme</keyword>
<dbReference type="InterPro" id="IPR005481">
    <property type="entry name" value="BC-like_N"/>
</dbReference>
<dbReference type="GO" id="GO:0006094">
    <property type="term" value="P:gluconeogenesis"/>
    <property type="evidence" value="ECO:0007669"/>
    <property type="project" value="UniProtKB-UniPathway"/>
</dbReference>
<dbReference type="UniPathway" id="UPA00138"/>
<dbReference type="InterPro" id="IPR000891">
    <property type="entry name" value="PYR_CT"/>
</dbReference>
<feature type="domain" description="ATP-grasp" evidence="14">
    <location>
        <begin position="345"/>
        <end position="541"/>
    </location>
</feature>
<evidence type="ECO:0000313" key="17">
    <source>
        <dbReference type="EMBL" id="CEL67096.1"/>
    </source>
</evidence>
<dbReference type="FunFam" id="3.20.20.70:FF:000033">
    <property type="entry name" value="Pyruvate carboxylase"/>
    <property type="match status" value="1"/>
</dbReference>
<dbReference type="Gene3D" id="3.10.600.10">
    <property type="entry name" value="pyruvate carboxylase f1077a mutant domain"/>
    <property type="match status" value="1"/>
</dbReference>
<dbReference type="Pfam" id="PF00364">
    <property type="entry name" value="Biotin_lipoyl"/>
    <property type="match status" value="1"/>
</dbReference>
<dbReference type="PROSITE" id="PS50968">
    <property type="entry name" value="BIOTINYL_LIPOYL"/>
    <property type="match status" value="1"/>
</dbReference>
<dbReference type="SUPFAM" id="SSF51246">
    <property type="entry name" value="Rudiment single hybrid motif"/>
    <property type="match status" value="1"/>
</dbReference>
<dbReference type="CDD" id="cd07937">
    <property type="entry name" value="DRE_TIM_PC_TC_5S"/>
    <property type="match status" value="1"/>
</dbReference>
<dbReference type="FunFam" id="3.40.50.20:FF:000010">
    <property type="entry name" value="Propionyl-CoA carboxylase subunit alpha"/>
    <property type="match status" value="1"/>
</dbReference>
<keyword evidence="9" id="KW-0092">Biotin</keyword>
<dbReference type="CDD" id="cd06850">
    <property type="entry name" value="biotinyl_domain"/>
    <property type="match status" value="1"/>
</dbReference>
<proteinExistence type="predicted"/>
<evidence type="ECO:0000256" key="6">
    <source>
        <dbReference type="ARBA" id="ARBA00022723"/>
    </source>
</evidence>
<dbReference type="Gene3D" id="3.30.470.20">
    <property type="entry name" value="ATP-grasp fold, B domain"/>
    <property type="match status" value="1"/>
</dbReference>
<dbReference type="Pfam" id="PF00289">
    <property type="entry name" value="Biotin_carb_N"/>
    <property type="match status" value="1"/>
</dbReference>
<evidence type="ECO:0000256" key="5">
    <source>
        <dbReference type="ARBA" id="ARBA00022598"/>
    </source>
</evidence>
<keyword evidence="7 11" id="KW-0547">Nucleotide-binding</keyword>
<dbReference type="InterPro" id="IPR011053">
    <property type="entry name" value="Single_hybrid_motif"/>
</dbReference>
<dbReference type="PROSITE" id="PS00867">
    <property type="entry name" value="CPSASE_2"/>
    <property type="match status" value="1"/>
</dbReference>
<accession>A0A0F7UDF4</accession>
<keyword evidence="17" id="KW-0670">Pyruvate</keyword>
<dbReference type="GO" id="GO:0004736">
    <property type="term" value="F:pyruvate carboxylase activity"/>
    <property type="evidence" value="ECO:0007669"/>
    <property type="project" value="UniProtKB-EC"/>
</dbReference>
<dbReference type="SUPFAM" id="SSF51569">
    <property type="entry name" value="Aldolase"/>
    <property type="match status" value="1"/>
</dbReference>
<evidence type="ECO:0000259" key="16">
    <source>
        <dbReference type="PROSITE" id="PS50991"/>
    </source>
</evidence>
<dbReference type="InterPro" id="IPR011761">
    <property type="entry name" value="ATP-grasp"/>
</dbReference>
<dbReference type="FunFam" id="3.30.1490.20:FF:000018">
    <property type="entry name" value="Biotin carboxylase"/>
    <property type="match status" value="1"/>
</dbReference>
<evidence type="ECO:0000256" key="3">
    <source>
        <dbReference type="ARBA" id="ARBA00013057"/>
    </source>
</evidence>
<dbReference type="InterPro" id="IPR000089">
    <property type="entry name" value="Biotin_lipoyl"/>
</dbReference>
<evidence type="ECO:0000256" key="4">
    <source>
        <dbReference type="ARBA" id="ARBA00022432"/>
    </source>
</evidence>
<evidence type="ECO:0000256" key="1">
    <source>
        <dbReference type="ARBA" id="ARBA00001953"/>
    </source>
</evidence>
<evidence type="ECO:0000256" key="11">
    <source>
        <dbReference type="PROSITE-ProRule" id="PRU00409"/>
    </source>
</evidence>
<dbReference type="PROSITE" id="PS50979">
    <property type="entry name" value="BC"/>
    <property type="match status" value="1"/>
</dbReference>
<evidence type="ECO:0000256" key="10">
    <source>
        <dbReference type="ARBA" id="ARBA00023268"/>
    </source>
</evidence>
<dbReference type="InterPro" id="IPR005482">
    <property type="entry name" value="Biotin_COase_C"/>
</dbReference>
<dbReference type="InterPro" id="IPR013785">
    <property type="entry name" value="Aldolase_TIM"/>
</dbReference>
<dbReference type="GO" id="GO:0046872">
    <property type="term" value="F:metal ion binding"/>
    <property type="evidence" value="ECO:0007669"/>
    <property type="project" value="UniProtKB-KW"/>
</dbReference>
<dbReference type="InterPro" id="IPR011764">
    <property type="entry name" value="Biotin_carboxylation_dom"/>
</dbReference>
<dbReference type="Pfam" id="PF02436">
    <property type="entry name" value="PYC_OADA"/>
    <property type="match status" value="1"/>
</dbReference>
<dbReference type="PROSITE" id="PS50991">
    <property type="entry name" value="PYR_CT"/>
    <property type="match status" value="1"/>
</dbReference>
<dbReference type="PROSITE" id="PS50975">
    <property type="entry name" value="ATP_GRASP"/>
    <property type="match status" value="1"/>
</dbReference>
<dbReference type="SMART" id="SM00878">
    <property type="entry name" value="Biotin_carb_C"/>
    <property type="match status" value="1"/>
</dbReference>
<evidence type="ECO:0000256" key="7">
    <source>
        <dbReference type="ARBA" id="ARBA00022741"/>
    </source>
</evidence>
<keyword evidence="8 11" id="KW-0067">ATP-binding</keyword>
<evidence type="ECO:0000256" key="2">
    <source>
        <dbReference type="ARBA" id="ARBA00004742"/>
    </source>
</evidence>
<keyword evidence="4" id="KW-0312">Gluconeogenesis</keyword>
<dbReference type="EC" id="6.4.1.1" evidence="3"/>
<dbReference type="SUPFAM" id="SSF89000">
    <property type="entry name" value="post-HMGL domain-like"/>
    <property type="match status" value="1"/>
</dbReference>
<feature type="domain" description="Biotin carboxylation" evidence="15">
    <location>
        <begin position="225"/>
        <end position="685"/>
    </location>
</feature>
<keyword evidence="5" id="KW-0436">Ligase</keyword>
<dbReference type="Pfam" id="PF02786">
    <property type="entry name" value="CPSase_L_D2"/>
    <property type="match status" value="1"/>
</dbReference>
<dbReference type="FunFam" id="2.40.50.100:FF:000003">
    <property type="entry name" value="Acetyl-CoA carboxylase biotin carboxyl carrier protein"/>
    <property type="match status" value="1"/>
</dbReference>
<dbReference type="PROSITE" id="PS00866">
    <property type="entry name" value="CPSASE_1"/>
    <property type="match status" value="1"/>
</dbReference>
<evidence type="ECO:0000259" key="14">
    <source>
        <dbReference type="PROSITE" id="PS50975"/>
    </source>
</evidence>
<dbReference type="SUPFAM" id="SSF51230">
    <property type="entry name" value="Single hybrid motif"/>
    <property type="match status" value="1"/>
</dbReference>
<evidence type="ECO:0000259" key="13">
    <source>
        <dbReference type="PROSITE" id="PS50968"/>
    </source>
</evidence>
<dbReference type="InterPro" id="IPR011054">
    <property type="entry name" value="Rudment_hybrid_motif"/>
</dbReference>
<comment type="cofactor">
    <cofactor evidence="1">
        <name>biotin</name>
        <dbReference type="ChEBI" id="CHEBI:57586"/>
    </cofactor>
</comment>
<dbReference type="SUPFAM" id="SSF56059">
    <property type="entry name" value="Glutathione synthetase ATP-binding domain-like"/>
    <property type="match status" value="1"/>
</dbReference>
<dbReference type="InterPro" id="IPR001882">
    <property type="entry name" value="Biotin_BS"/>
</dbReference>
<evidence type="ECO:0000256" key="9">
    <source>
        <dbReference type="ARBA" id="ARBA00023267"/>
    </source>
</evidence>
<comment type="pathway">
    <text evidence="2">Carbohydrate biosynthesis; gluconeogenesis.</text>
</comment>
<dbReference type="InterPro" id="IPR005479">
    <property type="entry name" value="CPAse_ATP-bd"/>
</dbReference>
<feature type="domain" description="Pyruvate carboxyltransferase" evidence="16">
    <location>
        <begin position="794"/>
        <end position="1063"/>
    </location>
</feature>
<dbReference type="PANTHER" id="PTHR43778:SF2">
    <property type="entry name" value="PYRUVATE CARBOXYLASE, MITOCHONDRIAL"/>
    <property type="match status" value="1"/>
</dbReference>
<evidence type="ECO:0000256" key="12">
    <source>
        <dbReference type="SAM" id="MobiDB-lite"/>
    </source>
</evidence>
<dbReference type="PROSITE" id="PS00188">
    <property type="entry name" value="BIOTIN"/>
    <property type="match status" value="1"/>
</dbReference>
<name>A0A0F7UDF4_NEOCL</name>
<feature type="region of interest" description="Disordered" evidence="12">
    <location>
        <begin position="172"/>
        <end position="216"/>
    </location>
</feature>
<dbReference type="Pfam" id="PF00682">
    <property type="entry name" value="HMGL-like"/>
    <property type="match status" value="1"/>
</dbReference>
<dbReference type="GO" id="GO:0005524">
    <property type="term" value="F:ATP binding"/>
    <property type="evidence" value="ECO:0007669"/>
    <property type="project" value="UniProtKB-UniRule"/>
</dbReference>
<dbReference type="InterPro" id="IPR005930">
    <property type="entry name" value="Pyruv_COase"/>
</dbReference>
<feature type="region of interest" description="Disordered" evidence="12">
    <location>
        <begin position="72"/>
        <end position="99"/>
    </location>
</feature>
<sequence>MAPPAPPMALGPFFLRRSESHRVATASNSSLFSAFMSVFSPGTRWCTSLRGAKTSARTKNIGFGSRAFKNNASPAFGPLQNGSSRSSLPSPTQPVPTPPRFLPSLFSSDLICRLKGTRVSLSSDARQSIASTAALLAHSFRSSSRWPYGSFPFAERTTVSRAFLPCVGPQPGRQFSSKTVPGPLSEGGSGVGTPGKAEGETELQHGGAGNGDGAEACTWQRPVRPIKKLLVANRGEIAVRVHRACKELGITSVGIYSQEDSQALHRQVFDESYLVGRGLSPVAAYLHYPDIIDVALRYNVDAIHPGYGFLSENAEFAAAVEDAGIMLVGPPPEVIRLMGDKVEARSTAEKANVQAVPGTNEPVTNFDEAAEVCRQIGFPVMLKAAYGGGGRGMRRVFREDELKEAFERATSEAKAAFGNGAMFVEKLVQHGVHIEVQIMGDHYGHVVHLHERDCTVQRRHQKVIEVAPAPFLAPRVRERILADAVKLAQSVNYQNAGTVEFLVEGDEHYFIEVNARLQVEHTVSEEITGVDLVKTQIAVRQGVSLPQLGISQDSINAAVRTDRITGHRGPVALQCRITTEDSQRNFQPSTGRIDLYQPSTGPGIRLDGAIGASGAVITPFYDSLLVKLISKAHDFPEAVARATRALRETKIRGVTTNIPFILNVLQHPKFLSGAATTRFIDEQPDLLFYDPLDMSSQNICKYLATVIVNGPQTPLVNAEATPDKTSATPPPLPPSAVERVSIPAGAGSLAGAPDDLDLRIMNAASEGAPRGYKTLLDEVGPEGFARVIRTEKRVLLCDTTLRDGHQSLLATRMRTIDMLKVAPAYAHLLPFLFSLENWGGATFDVAYRFLRESPWRRLELLREAIPNIPFQMLLRGANAVGYTAYPDNAVEKFCREAVQYGMDVFRIFDSLNYVENLKLGIHAAGAAGGVVEAAIAYTGNVADPEKKPYTVDYYLDLASQLVATNCHILCVKDMAGLLTPPAAQLLIGALRREFPDIPIHVHTHDTGGCGVASLLAATEAGADIVDVAVDSLSGLTSQPCMGSLVSALKHTALDTEMDLQILSQFSDYFEQVRRFYAPFEATATVKNVSSEVHEHEIPGGQYTNLYMQAYALGMADRWREIKRAYCIANRLLGNPPKVTPSSKVVGDLAQFLVQNKLDEETVLARAEELSFPSSVIEYFQGHIGQPPFGFPEPLRTKALKGLPTVEGRPGESLAPIDWTVVREQLESTHGRKFRDCDLVSSVLYPAVFDEYQQFLKNFGDVSMLPTAAYFTGLQPGESVTVHMAGREVTVKYIAKTHVLPDGSRDVFFEVMGLPRVVNVIDLNASQDVVRNTKADPADPKQIASPMPGNVLQYKVKEGQVIRKNDPVVIITAMKMETVVVSPVAGTVGDFLVREGDPVQQGDLLVRIL</sequence>
<dbReference type="NCBIfam" id="NF006761">
    <property type="entry name" value="PRK09282.1"/>
    <property type="match status" value="1"/>
</dbReference>
<gene>
    <name evidence="17" type="ORF">BN1204_028990</name>
</gene>
<organism evidence="17">
    <name type="scientific">Neospora caninum (strain Liverpool)</name>
    <dbReference type="NCBI Taxonomy" id="572307"/>
    <lineage>
        <taxon>Eukaryota</taxon>
        <taxon>Sar</taxon>
        <taxon>Alveolata</taxon>
        <taxon>Apicomplexa</taxon>
        <taxon>Conoidasida</taxon>
        <taxon>Coccidia</taxon>
        <taxon>Eucoccidiorida</taxon>
        <taxon>Eimeriorina</taxon>
        <taxon>Sarcocystidae</taxon>
        <taxon>Neospora</taxon>
    </lineage>
</organism>
<dbReference type="InterPro" id="IPR016185">
    <property type="entry name" value="PreATP-grasp_dom_sf"/>
</dbReference>
<keyword evidence="6" id="KW-0479">Metal-binding</keyword>
<dbReference type="Gene3D" id="2.40.50.100">
    <property type="match status" value="1"/>
</dbReference>
<dbReference type="Gene3D" id="3.20.20.70">
    <property type="entry name" value="Aldolase class I"/>
    <property type="match status" value="1"/>
</dbReference>
<feature type="domain" description="Lipoyl-binding" evidence="13">
    <location>
        <begin position="1333"/>
        <end position="1408"/>
    </location>
</feature>
<dbReference type="PANTHER" id="PTHR43778">
    <property type="entry name" value="PYRUVATE CARBOXYLASE"/>
    <property type="match status" value="1"/>
</dbReference>